<gene>
    <name evidence="12" type="primary">SP63_2</name>
    <name evidence="12" type="ORF">FJT64_023480</name>
</gene>
<feature type="compositionally biased region" description="Polar residues" evidence="7">
    <location>
        <begin position="339"/>
        <end position="352"/>
    </location>
</feature>
<dbReference type="FunFam" id="2.10.25.10:FF:000038">
    <property type="entry name" value="Fibrillin 2"/>
    <property type="match status" value="1"/>
</dbReference>
<name>A0A6A4WM66_AMPAM</name>
<evidence type="ECO:0000256" key="9">
    <source>
        <dbReference type="SAM" id="SignalP"/>
    </source>
</evidence>
<dbReference type="Proteomes" id="UP000440578">
    <property type="component" value="Unassembled WGS sequence"/>
</dbReference>
<feature type="compositionally biased region" description="Polar residues" evidence="7">
    <location>
        <begin position="1107"/>
        <end position="1130"/>
    </location>
</feature>
<dbReference type="PROSITE" id="PS00022">
    <property type="entry name" value="EGF_1"/>
    <property type="match status" value="1"/>
</dbReference>
<feature type="compositionally biased region" description="Polar residues" evidence="7">
    <location>
        <begin position="63"/>
        <end position="73"/>
    </location>
</feature>
<keyword evidence="6" id="KW-0175">Coiled coil</keyword>
<evidence type="ECO:0000313" key="13">
    <source>
        <dbReference type="Proteomes" id="UP000440578"/>
    </source>
</evidence>
<keyword evidence="2 9" id="KW-0732">Signal</keyword>
<feature type="chain" id="PRO_5025668984" evidence="9">
    <location>
        <begin position="43"/>
        <end position="1330"/>
    </location>
</feature>
<dbReference type="InterPro" id="IPR000152">
    <property type="entry name" value="EGF-type_Asp/Asn_hydroxyl_site"/>
</dbReference>
<dbReference type="PANTHER" id="PTHR24034:SF89">
    <property type="entry name" value="COMPLEMENT COMPONENT C1Q RECEPTOR"/>
    <property type="match status" value="1"/>
</dbReference>
<reference evidence="12 13" key="1">
    <citation type="submission" date="2019-07" db="EMBL/GenBank/DDBJ databases">
        <title>Draft genome assembly of a fouling barnacle, Amphibalanus amphitrite (Darwin, 1854): The first reference genome for Thecostraca.</title>
        <authorList>
            <person name="Kim W."/>
        </authorList>
    </citation>
    <scope>NUCLEOTIDE SEQUENCE [LARGE SCALE GENOMIC DNA]</scope>
    <source>
        <strain evidence="12">SNU_AA5</strain>
        <tissue evidence="12">Soma without cirri and trophi</tissue>
    </source>
</reference>
<feature type="compositionally biased region" description="Low complexity" evidence="7">
    <location>
        <begin position="453"/>
        <end position="465"/>
    </location>
</feature>
<dbReference type="InterPro" id="IPR009030">
    <property type="entry name" value="Growth_fac_rcpt_cys_sf"/>
</dbReference>
<keyword evidence="1 5" id="KW-0245">EGF-like domain</keyword>
<sequence length="1330" mass="143376">MARWCGRMAELPECRWKSSRHSWTLVLCCGLVLLPVTPSVRGTQDTSDRVEPERQARAATVIGATTTRQTAASPWQPEASFDAEPRTGRESKPDVNSVLSSIISLLGDNVRLVGPPADRAPDRGPNRHRPRPGGDRPLPTRINNRGPPQQFVPVKNRPAPPVKTRPAVRPYPSHLPPPLRPRPGQRPPPPPSNRPQRPPIAPYAVGIPLPERLVPFKDDPVSPTVATSVRQTVVTDQLSSEAPNATPTLTPTPSTVSSTATRGAAPVATAVPSTTPPPPPPSDTEAETTEAAVAAEGGDGGGSSEEKVESTERETTTEAGPEVTTRPSAAPRPEEVATPPQNTADETVTTTPAPRPVGPADSDLTPDGPPRLPGPGPVRDRPWVPERTPERTTERAPEKAPERTTERAPEKAPERTPVRTPERVPERVPERKPTQETPTRDDWVEIPSTANVPLSGSESSPPELGNRPARPGRPSSSATPPLSSRPTGTFPGSVLDARPGVVVDATRRRPPRPQIGRPQVINAQRLGDVFDITVSAAQGGFGGGPVRRPPRPQPPSGQPYVIPVDINNLRGPGDIITEPDAVNNVVSIDGRRTYFDLAPTDTNAGGTYQTVGAGLGPGAPPTGQRRPGAGQRRPSAQPSYQPSAQPSYRPPPQWSQQPAAEPEQQQQQWPQQAASIYPGQRRRPSPPPIRIDTCIVGDDSTCKREYNERCKTEDGVSSCHCRPGFNRLRPRTACKRVVSVVMTMKVDGIGESRLAWQAALRNPNSEVFQQLAWDAEHAITTSMSGTTMRDIYMGNKVTSFYLLRGGVALNTTVSLLDTTQTRREQVTDELQRQMNRAIRANDNLIGDSSLFVEGPSSPVPRVLDLDECENADQHDCDENAECSNVFGSFTCKCKSGYDDRYRKDEQKAGRYCDSCTDDYCGDRGTCQIFDGEKTCQCRGAYYGAQCEIDGEVLGAALGATAAAAVIIIATFICLCKWSKRWHKGQGHTKVEMGTLGAASGYSFMKPSAAAAAHANFQMGVEERLRWAQMAEAIGRQNLYAVPFSSMYASVPALNRTGTVHSTRSTGRRYPPGAVHLSLARGRATPVHASLEYILTPVQVAAPRSRRNSGSGAPVQTFSRTLSLPPQQRQTPPKAGPWWLPARLRASKKTLGGGAEKPEPLYGGGGVPLYASQPNLPGTLQDGPASLNLARAGRGPFPPQVLRSMTPAYSVAGERPPVGVPMGRSARTPLPHPPVEDDGPTRPRSRGSMAYDYSTLSAHDFPLQGAGGGSQQQLVYSSGRPRHRRSSSRDSIYETLSPHLTGGSGATQLLTFDPKRDDKLFEKSNSWRMAF</sequence>
<evidence type="ECO:0000256" key="5">
    <source>
        <dbReference type="PROSITE-ProRule" id="PRU00076"/>
    </source>
</evidence>
<feature type="compositionally biased region" description="Polar residues" evidence="7">
    <location>
        <begin position="474"/>
        <end position="487"/>
    </location>
</feature>
<feature type="transmembrane region" description="Helical" evidence="8">
    <location>
        <begin position="952"/>
        <end position="975"/>
    </location>
</feature>
<dbReference type="SUPFAM" id="SSF57184">
    <property type="entry name" value="Growth factor receptor domain"/>
    <property type="match status" value="1"/>
</dbReference>
<keyword evidence="8" id="KW-1133">Transmembrane helix</keyword>
<keyword evidence="8" id="KW-0812">Transmembrane</keyword>
<feature type="signal peptide" evidence="9">
    <location>
        <begin position="1"/>
        <end position="42"/>
    </location>
</feature>
<feature type="compositionally biased region" description="Low complexity" evidence="7">
    <location>
        <begin position="621"/>
        <end position="634"/>
    </location>
</feature>
<feature type="domain" description="SEA" evidence="10">
    <location>
        <begin position="736"/>
        <end position="857"/>
    </location>
</feature>
<dbReference type="SUPFAM" id="SSF82671">
    <property type="entry name" value="SEA domain"/>
    <property type="match status" value="1"/>
</dbReference>
<evidence type="ECO:0000256" key="6">
    <source>
        <dbReference type="SAM" id="Coils"/>
    </source>
</evidence>
<keyword evidence="12" id="KW-0966">Cell projection</keyword>
<keyword evidence="12" id="KW-0969">Cilium</keyword>
<dbReference type="EMBL" id="VIIS01000812">
    <property type="protein sequence ID" value="KAF0304780.1"/>
    <property type="molecule type" value="Genomic_DNA"/>
</dbReference>
<feature type="region of interest" description="Disordered" evidence="7">
    <location>
        <begin position="235"/>
        <end position="522"/>
    </location>
</feature>
<feature type="region of interest" description="Disordered" evidence="7">
    <location>
        <begin position="111"/>
        <end position="204"/>
    </location>
</feature>
<dbReference type="InterPro" id="IPR000082">
    <property type="entry name" value="SEA_dom"/>
</dbReference>
<dbReference type="CDD" id="cd00054">
    <property type="entry name" value="EGF_CA"/>
    <property type="match status" value="1"/>
</dbReference>
<dbReference type="InterPro" id="IPR036364">
    <property type="entry name" value="SEA_dom_sf"/>
</dbReference>
<evidence type="ECO:0000313" key="12">
    <source>
        <dbReference type="EMBL" id="KAF0304780.1"/>
    </source>
</evidence>
<dbReference type="Pfam" id="PF01390">
    <property type="entry name" value="SEA"/>
    <property type="match status" value="1"/>
</dbReference>
<dbReference type="PROSITE" id="PS50026">
    <property type="entry name" value="EGF_3"/>
    <property type="match status" value="2"/>
</dbReference>
<feature type="compositionally biased region" description="Basic and acidic residues" evidence="7">
    <location>
        <begin position="378"/>
        <end position="443"/>
    </location>
</feature>
<organism evidence="12 13">
    <name type="scientific">Amphibalanus amphitrite</name>
    <name type="common">Striped barnacle</name>
    <name type="synonym">Balanus amphitrite</name>
    <dbReference type="NCBI Taxonomy" id="1232801"/>
    <lineage>
        <taxon>Eukaryota</taxon>
        <taxon>Metazoa</taxon>
        <taxon>Ecdysozoa</taxon>
        <taxon>Arthropoda</taxon>
        <taxon>Crustacea</taxon>
        <taxon>Multicrustacea</taxon>
        <taxon>Cirripedia</taxon>
        <taxon>Thoracica</taxon>
        <taxon>Thoracicalcarea</taxon>
        <taxon>Balanomorpha</taxon>
        <taxon>Balanoidea</taxon>
        <taxon>Balanidae</taxon>
        <taxon>Amphibalaninae</taxon>
        <taxon>Amphibalanus</taxon>
    </lineage>
</organism>
<feature type="compositionally biased region" description="Low complexity" evidence="7">
    <location>
        <begin position="242"/>
        <end position="273"/>
    </location>
</feature>
<feature type="region of interest" description="Disordered" evidence="7">
    <location>
        <begin position="1102"/>
        <end position="1137"/>
    </location>
</feature>
<dbReference type="Pfam" id="PF07645">
    <property type="entry name" value="EGF_CA"/>
    <property type="match status" value="1"/>
</dbReference>
<keyword evidence="3" id="KW-0677">Repeat</keyword>
<protein>
    <submittedName>
        <fullName evidence="12">Sperm flagellar membrane protein</fullName>
    </submittedName>
</protein>
<feature type="disulfide bond" evidence="5">
    <location>
        <begin position="937"/>
        <end position="946"/>
    </location>
</feature>
<keyword evidence="13" id="KW-1185">Reference proteome</keyword>
<evidence type="ECO:0000256" key="3">
    <source>
        <dbReference type="ARBA" id="ARBA00022737"/>
    </source>
</evidence>
<feature type="coiled-coil region" evidence="6">
    <location>
        <begin position="816"/>
        <end position="847"/>
    </location>
</feature>
<feature type="compositionally biased region" description="Basic and acidic residues" evidence="7">
    <location>
        <begin position="304"/>
        <end position="316"/>
    </location>
</feature>
<evidence type="ECO:0000256" key="7">
    <source>
        <dbReference type="SAM" id="MobiDB-lite"/>
    </source>
</evidence>
<dbReference type="InterPro" id="IPR049883">
    <property type="entry name" value="NOTCH1_EGF-like"/>
</dbReference>
<feature type="region of interest" description="Disordered" evidence="7">
    <location>
        <begin position="538"/>
        <end position="559"/>
    </location>
</feature>
<feature type="compositionally biased region" description="Basic and acidic residues" evidence="7">
    <location>
        <begin position="83"/>
        <end position="93"/>
    </location>
</feature>
<dbReference type="InterPro" id="IPR050751">
    <property type="entry name" value="ECM_structural_protein"/>
</dbReference>
<keyword evidence="12" id="KW-0282">Flagellum</keyword>
<dbReference type="PROSITE" id="PS01187">
    <property type="entry name" value="EGF_CA"/>
    <property type="match status" value="1"/>
</dbReference>
<comment type="caution">
    <text evidence="12">The sequence shown here is derived from an EMBL/GenBank/DDBJ whole genome shotgun (WGS) entry which is preliminary data.</text>
</comment>
<dbReference type="PROSITE" id="PS50024">
    <property type="entry name" value="SEA"/>
    <property type="match status" value="1"/>
</dbReference>
<feature type="compositionally biased region" description="Polar residues" evidence="7">
    <location>
        <begin position="600"/>
        <end position="610"/>
    </location>
</feature>
<dbReference type="Gene3D" id="2.10.25.10">
    <property type="entry name" value="Laminin"/>
    <property type="match status" value="1"/>
</dbReference>
<feature type="compositionally biased region" description="Low complexity" evidence="7">
    <location>
        <begin position="654"/>
        <end position="675"/>
    </location>
</feature>
<dbReference type="SMART" id="SM00181">
    <property type="entry name" value="EGF"/>
    <property type="match status" value="3"/>
</dbReference>
<feature type="region of interest" description="Disordered" evidence="7">
    <location>
        <begin position="1211"/>
        <end position="1247"/>
    </location>
</feature>
<evidence type="ECO:0000256" key="2">
    <source>
        <dbReference type="ARBA" id="ARBA00022729"/>
    </source>
</evidence>
<feature type="region of interest" description="Disordered" evidence="7">
    <location>
        <begin position="1259"/>
        <end position="1309"/>
    </location>
</feature>
<feature type="domain" description="EGF-like" evidence="11">
    <location>
        <begin position="913"/>
        <end position="947"/>
    </location>
</feature>
<dbReference type="InterPro" id="IPR018097">
    <property type="entry name" value="EGF_Ca-bd_CS"/>
</dbReference>
<comment type="caution">
    <text evidence="5">Lacks conserved residue(s) required for the propagation of feature annotation.</text>
</comment>
<accession>A0A6A4WM66</accession>
<dbReference type="GO" id="GO:0005509">
    <property type="term" value="F:calcium ion binding"/>
    <property type="evidence" value="ECO:0007669"/>
    <property type="project" value="InterPro"/>
</dbReference>
<dbReference type="PROSITE" id="PS00010">
    <property type="entry name" value="ASX_HYDROXYL"/>
    <property type="match status" value="1"/>
</dbReference>
<feature type="compositionally biased region" description="Pro residues" evidence="7">
    <location>
        <begin position="173"/>
        <end position="201"/>
    </location>
</feature>
<proteinExistence type="predicted"/>
<evidence type="ECO:0000259" key="10">
    <source>
        <dbReference type="PROSITE" id="PS50024"/>
    </source>
</evidence>
<feature type="domain" description="EGF-like" evidence="11">
    <location>
        <begin position="864"/>
        <end position="903"/>
    </location>
</feature>
<feature type="compositionally biased region" description="Basic and acidic residues" evidence="7">
    <location>
        <begin position="46"/>
        <end position="56"/>
    </location>
</feature>
<dbReference type="PANTHER" id="PTHR24034">
    <property type="entry name" value="EGF-LIKE DOMAIN-CONTAINING PROTEIN"/>
    <property type="match status" value="1"/>
</dbReference>
<keyword evidence="8" id="KW-0472">Membrane</keyword>
<dbReference type="OrthoDB" id="2015116at2759"/>
<feature type="compositionally biased region" description="Polar residues" evidence="7">
    <location>
        <begin position="636"/>
        <end position="646"/>
    </location>
</feature>
<evidence type="ECO:0000259" key="11">
    <source>
        <dbReference type="PROSITE" id="PS50026"/>
    </source>
</evidence>
<dbReference type="InterPro" id="IPR000742">
    <property type="entry name" value="EGF"/>
</dbReference>
<feature type="compositionally biased region" description="Pro residues" evidence="7">
    <location>
        <begin position="367"/>
        <end position="376"/>
    </location>
</feature>
<dbReference type="SMART" id="SM00179">
    <property type="entry name" value="EGF_CA"/>
    <property type="match status" value="1"/>
</dbReference>
<feature type="region of interest" description="Disordered" evidence="7">
    <location>
        <begin position="39"/>
        <end position="95"/>
    </location>
</feature>
<keyword evidence="4 5" id="KW-1015">Disulfide bond</keyword>
<dbReference type="InterPro" id="IPR001881">
    <property type="entry name" value="EGF-like_Ca-bd_dom"/>
</dbReference>
<evidence type="ECO:0000256" key="4">
    <source>
        <dbReference type="ARBA" id="ARBA00023157"/>
    </source>
</evidence>
<evidence type="ECO:0000256" key="8">
    <source>
        <dbReference type="SAM" id="Phobius"/>
    </source>
</evidence>
<feature type="region of interest" description="Disordered" evidence="7">
    <location>
        <begin position="600"/>
        <end position="692"/>
    </location>
</feature>
<evidence type="ECO:0000256" key="1">
    <source>
        <dbReference type="ARBA" id="ARBA00022536"/>
    </source>
</evidence>